<reference evidence="3 4" key="1">
    <citation type="submission" date="2017-11" db="EMBL/GenBank/DDBJ databases">
        <title>Evolution of Phototrophy in the Chloroflexi Phylum Driven by Horizontal Gene Transfer.</title>
        <authorList>
            <person name="Ward L.M."/>
            <person name="Hemp J."/>
            <person name="Shih P.M."/>
            <person name="Mcglynn S.E."/>
            <person name="Fischer W."/>
        </authorList>
    </citation>
    <scope>NUCLEOTIDE SEQUENCE [LARGE SCALE GENOMIC DNA]</scope>
    <source>
        <strain evidence="3">JP3_13</strain>
    </source>
</reference>
<evidence type="ECO:0000259" key="2">
    <source>
        <dbReference type="Pfam" id="PF03372"/>
    </source>
</evidence>
<feature type="domain" description="Endonuclease/exonuclease/phosphatase" evidence="2">
    <location>
        <begin position="437"/>
        <end position="658"/>
    </location>
</feature>
<dbReference type="InterPro" id="IPR051916">
    <property type="entry name" value="GPI-anchor_lipid_remodeler"/>
</dbReference>
<organism evidence="3 4">
    <name type="scientific">Candidatus Thermofonsia Clade 1 bacterium</name>
    <dbReference type="NCBI Taxonomy" id="2364210"/>
    <lineage>
        <taxon>Bacteria</taxon>
        <taxon>Bacillati</taxon>
        <taxon>Chloroflexota</taxon>
        <taxon>Candidatus Thermofontia</taxon>
        <taxon>Candidatus Thermofonsia Clade 1</taxon>
    </lineage>
</organism>
<evidence type="ECO:0000313" key="4">
    <source>
        <dbReference type="Proteomes" id="UP000229681"/>
    </source>
</evidence>
<keyword evidence="1" id="KW-1133">Transmembrane helix</keyword>
<feature type="transmembrane region" description="Helical" evidence="1">
    <location>
        <begin position="174"/>
        <end position="193"/>
    </location>
</feature>
<evidence type="ECO:0000256" key="1">
    <source>
        <dbReference type="SAM" id="Phobius"/>
    </source>
</evidence>
<dbReference type="GO" id="GO:0006506">
    <property type="term" value="P:GPI anchor biosynthetic process"/>
    <property type="evidence" value="ECO:0007669"/>
    <property type="project" value="TreeGrafter"/>
</dbReference>
<keyword evidence="1" id="KW-0472">Membrane</keyword>
<dbReference type="GO" id="GO:0016020">
    <property type="term" value="C:membrane"/>
    <property type="evidence" value="ECO:0007669"/>
    <property type="project" value="GOC"/>
</dbReference>
<dbReference type="EMBL" id="PGTM01000076">
    <property type="protein sequence ID" value="PJF36152.1"/>
    <property type="molecule type" value="Genomic_DNA"/>
</dbReference>
<dbReference type="Proteomes" id="UP000229681">
    <property type="component" value="Unassembled WGS sequence"/>
</dbReference>
<dbReference type="InterPro" id="IPR005135">
    <property type="entry name" value="Endo/exonuclease/phosphatase"/>
</dbReference>
<feature type="transmembrane region" description="Helical" evidence="1">
    <location>
        <begin position="111"/>
        <end position="130"/>
    </location>
</feature>
<evidence type="ECO:0000313" key="3">
    <source>
        <dbReference type="EMBL" id="PJF36152.1"/>
    </source>
</evidence>
<feature type="transmembrane region" description="Helical" evidence="1">
    <location>
        <begin position="398"/>
        <end position="419"/>
    </location>
</feature>
<feature type="transmembrane region" description="Helical" evidence="1">
    <location>
        <begin position="236"/>
        <end position="258"/>
    </location>
</feature>
<keyword evidence="1" id="KW-0812">Transmembrane</keyword>
<feature type="transmembrane region" description="Helical" evidence="1">
    <location>
        <begin position="67"/>
        <end position="99"/>
    </location>
</feature>
<feature type="transmembrane region" description="Helical" evidence="1">
    <location>
        <begin position="365"/>
        <end position="386"/>
    </location>
</feature>
<feature type="transmembrane region" description="Helical" evidence="1">
    <location>
        <begin position="324"/>
        <end position="345"/>
    </location>
</feature>
<sequence>MNTSRSDLFRLLEAALVALFFVQGVRFLYSTLYAHLNSANLVALTVDSAALANQSGVVMPETLQNELLALGAAALLPFLAPLLGRVWFGTLIAAALVAAGRVFMTANGGTLLGVAGASVAVGAALLHMAISLGRHPNIFPPSMALGFAADGLIRLIDHTADLTWQAAYLDLQTALSLGLFICALLAIVFGSLTRQGVTNQATLNFSSALAIGGLFYLEFAVLGLPNAVARRANVEYTFAAPFLAAATLLPTAPLVRAAARGFILMFDGRYRGWVWALTIGLLLTVGFRFEGILAVVALCGAQFMLTLLWWWAVQPSDGKWRFSLAALNLAIAMLVFLAFSGADYLTFEYAFVRGLPEPLGSLLRGLRGLGLLVAVVAVIFAALPLIAARRRVAWRGGAFRQTLGGMALSALGVALALSLPRAFVLQPPLDSTSLRVGTLNLRGGYSLYFGSDLNATAEAIRRSGVDILLLQEVETGRLVSGGVDQVAWLGRTLNMNAVYLPIVEGMQGLAVLSRLPIVQSNSAELSAISKATAVQFVQLRKPNGLPLDIYNAQLSLIFRSDAFSVEQLEADQARQIQEILAFMLLNRSQANALILGGTFNHVPKTDVYLFLSQPPQNFIDPFADFPEERAVTRRLVNEPAVRVDYLWLRNVRPLEVGITPMPFSSHDMPVVKIALN</sequence>
<proteinExistence type="predicted"/>
<accession>A0A2M8PF19</accession>
<dbReference type="SUPFAM" id="SSF56219">
    <property type="entry name" value="DNase I-like"/>
    <property type="match status" value="1"/>
</dbReference>
<feature type="transmembrane region" description="Helical" evidence="1">
    <location>
        <begin position="293"/>
        <end position="312"/>
    </location>
</feature>
<feature type="transmembrane region" description="Helical" evidence="1">
    <location>
        <begin position="12"/>
        <end position="29"/>
    </location>
</feature>
<comment type="caution">
    <text evidence="3">The sequence shown here is derived from an EMBL/GenBank/DDBJ whole genome shotgun (WGS) entry which is preliminary data.</text>
</comment>
<dbReference type="GO" id="GO:0003824">
    <property type="term" value="F:catalytic activity"/>
    <property type="evidence" value="ECO:0007669"/>
    <property type="project" value="InterPro"/>
</dbReference>
<protein>
    <recommendedName>
        <fullName evidence="2">Endonuclease/exonuclease/phosphatase domain-containing protein</fullName>
    </recommendedName>
</protein>
<dbReference type="PANTHER" id="PTHR14859:SF1">
    <property type="entry name" value="PGAP2-INTERACTING PROTEIN"/>
    <property type="match status" value="1"/>
</dbReference>
<feature type="transmembrane region" description="Helical" evidence="1">
    <location>
        <begin position="270"/>
        <end position="287"/>
    </location>
</feature>
<feature type="transmembrane region" description="Helical" evidence="1">
    <location>
        <begin position="205"/>
        <end position="224"/>
    </location>
</feature>
<gene>
    <name evidence="3" type="ORF">CUN49_06950</name>
</gene>
<dbReference type="AlphaFoldDB" id="A0A2M8PF19"/>
<name>A0A2M8PF19_9CHLR</name>
<dbReference type="Gene3D" id="3.60.10.10">
    <property type="entry name" value="Endonuclease/exonuclease/phosphatase"/>
    <property type="match status" value="1"/>
</dbReference>
<dbReference type="PANTHER" id="PTHR14859">
    <property type="entry name" value="CALCOFLUOR WHITE HYPERSENSITIVE PROTEIN PRECURSOR"/>
    <property type="match status" value="1"/>
</dbReference>
<dbReference type="Pfam" id="PF03372">
    <property type="entry name" value="Exo_endo_phos"/>
    <property type="match status" value="1"/>
</dbReference>
<dbReference type="InterPro" id="IPR036691">
    <property type="entry name" value="Endo/exonu/phosph_ase_sf"/>
</dbReference>